<dbReference type="SUPFAM" id="SSF52540">
    <property type="entry name" value="P-loop containing nucleoside triphosphate hydrolases"/>
    <property type="match status" value="2"/>
</dbReference>
<keyword evidence="4 15" id="KW-0227">DNA damage</keyword>
<evidence type="ECO:0000256" key="6">
    <source>
        <dbReference type="ARBA" id="ARBA00022806"/>
    </source>
</evidence>
<organism evidence="19 20">
    <name type="scientific">Deinococcus soli</name>
    <name type="common">ex Cha et al. 2016</name>
    <dbReference type="NCBI Taxonomy" id="1309411"/>
    <lineage>
        <taxon>Bacteria</taxon>
        <taxon>Thermotogati</taxon>
        <taxon>Deinococcota</taxon>
        <taxon>Deinococci</taxon>
        <taxon>Deinococcales</taxon>
        <taxon>Deinococcaceae</taxon>
        <taxon>Deinococcus</taxon>
    </lineage>
</organism>
<dbReference type="GO" id="GO:0003677">
    <property type="term" value="F:DNA binding"/>
    <property type="evidence" value="ECO:0007669"/>
    <property type="project" value="UniProtKB-KW"/>
</dbReference>
<evidence type="ECO:0000256" key="7">
    <source>
        <dbReference type="ARBA" id="ARBA00022840"/>
    </source>
</evidence>
<evidence type="ECO:0000256" key="15">
    <source>
        <dbReference type="RuleBase" id="RU363016"/>
    </source>
</evidence>
<dbReference type="InterPro" id="IPR033454">
    <property type="entry name" value="RecG_wedge"/>
</dbReference>
<dbReference type="NCBIfam" id="NF008165">
    <property type="entry name" value="PRK10917.1-3"/>
    <property type="match status" value="1"/>
</dbReference>
<evidence type="ECO:0000256" key="2">
    <source>
        <dbReference type="ARBA" id="ARBA00017846"/>
    </source>
</evidence>
<dbReference type="InterPro" id="IPR004609">
    <property type="entry name" value="ATP-dep_DNA_helicase_RecG"/>
</dbReference>
<dbReference type="Gene3D" id="3.40.50.300">
    <property type="entry name" value="P-loop containing nucleotide triphosphate hydrolases"/>
    <property type="match status" value="2"/>
</dbReference>
<evidence type="ECO:0000256" key="12">
    <source>
        <dbReference type="ARBA" id="ARBA00034617"/>
    </source>
</evidence>
<keyword evidence="11" id="KW-0413">Isomerase</keyword>
<dbReference type="GO" id="GO:0006281">
    <property type="term" value="P:DNA repair"/>
    <property type="evidence" value="ECO:0007669"/>
    <property type="project" value="UniProtKB-UniRule"/>
</dbReference>
<evidence type="ECO:0000259" key="18">
    <source>
        <dbReference type="PROSITE" id="PS51194"/>
    </source>
</evidence>
<dbReference type="Pfam" id="PF19833">
    <property type="entry name" value="RecG_dom3_C"/>
    <property type="match status" value="1"/>
</dbReference>
<keyword evidence="3 15" id="KW-0547">Nucleotide-binding</keyword>
<dbReference type="GO" id="GO:0005524">
    <property type="term" value="F:ATP binding"/>
    <property type="evidence" value="ECO:0007669"/>
    <property type="project" value="UniProtKB-KW"/>
</dbReference>
<dbReference type="GO" id="GO:0006310">
    <property type="term" value="P:DNA recombination"/>
    <property type="evidence" value="ECO:0007669"/>
    <property type="project" value="UniProtKB-UniRule"/>
</dbReference>
<dbReference type="SMART" id="SM00487">
    <property type="entry name" value="DEXDc"/>
    <property type="match status" value="1"/>
</dbReference>
<dbReference type="AlphaFoldDB" id="A0AAE3XFC1"/>
<keyword evidence="8" id="KW-0238">DNA-binding</keyword>
<dbReference type="InterPro" id="IPR045562">
    <property type="entry name" value="RecG_dom3_C"/>
</dbReference>
<dbReference type="NCBIfam" id="NF008168">
    <property type="entry name" value="PRK10917.2-2"/>
    <property type="match status" value="1"/>
</dbReference>
<evidence type="ECO:0000313" key="20">
    <source>
        <dbReference type="Proteomes" id="UP001185331"/>
    </source>
</evidence>
<keyword evidence="10 15" id="KW-0234">DNA repair</keyword>
<feature type="domain" description="Helicase C-terminal" evidence="18">
    <location>
        <begin position="609"/>
        <end position="755"/>
    </location>
</feature>
<dbReference type="PANTHER" id="PTHR47964:SF1">
    <property type="entry name" value="ATP-DEPENDENT DNA HELICASE HOMOLOG RECG, CHLOROPLASTIC"/>
    <property type="match status" value="1"/>
</dbReference>
<dbReference type="Proteomes" id="UP001185331">
    <property type="component" value="Unassembled WGS sequence"/>
</dbReference>
<dbReference type="GO" id="GO:0016787">
    <property type="term" value="F:hydrolase activity"/>
    <property type="evidence" value="ECO:0007669"/>
    <property type="project" value="UniProtKB-KW"/>
</dbReference>
<comment type="catalytic activity">
    <reaction evidence="14 15">
        <text>ATP + H2O = ADP + phosphate + H(+)</text>
        <dbReference type="Rhea" id="RHEA:13065"/>
        <dbReference type="ChEBI" id="CHEBI:15377"/>
        <dbReference type="ChEBI" id="CHEBI:15378"/>
        <dbReference type="ChEBI" id="CHEBI:30616"/>
        <dbReference type="ChEBI" id="CHEBI:43474"/>
        <dbReference type="ChEBI" id="CHEBI:456216"/>
        <dbReference type="EC" id="5.6.2.4"/>
    </reaction>
</comment>
<dbReference type="Gene3D" id="2.40.50.140">
    <property type="entry name" value="Nucleic acid-binding proteins"/>
    <property type="match status" value="1"/>
</dbReference>
<feature type="domain" description="Helicase ATP-binding" evidence="17">
    <location>
        <begin position="417"/>
        <end position="576"/>
    </location>
</feature>
<evidence type="ECO:0000256" key="1">
    <source>
        <dbReference type="ARBA" id="ARBA00007504"/>
    </source>
</evidence>
<proteinExistence type="inferred from homology"/>
<dbReference type="NCBIfam" id="TIGR00643">
    <property type="entry name" value="recG"/>
    <property type="match status" value="1"/>
</dbReference>
<keyword evidence="5 15" id="KW-0378">Hydrolase</keyword>
<protein>
    <recommendedName>
        <fullName evidence="2 15">ATP-dependent DNA helicase RecG</fullName>
        <ecNumber evidence="13 15">5.6.2.4</ecNumber>
    </recommendedName>
</protein>
<evidence type="ECO:0000256" key="3">
    <source>
        <dbReference type="ARBA" id="ARBA00022741"/>
    </source>
</evidence>
<evidence type="ECO:0000256" key="14">
    <source>
        <dbReference type="ARBA" id="ARBA00048988"/>
    </source>
</evidence>
<dbReference type="EMBL" id="JAVDQK010000005">
    <property type="protein sequence ID" value="MDR6218683.1"/>
    <property type="molecule type" value="Genomic_DNA"/>
</dbReference>
<reference evidence="19" key="1">
    <citation type="submission" date="2023-07" db="EMBL/GenBank/DDBJ databases">
        <title>Sorghum-associated microbial communities from plants grown in Nebraska, USA.</title>
        <authorList>
            <person name="Schachtman D."/>
        </authorList>
    </citation>
    <scope>NUCLEOTIDE SEQUENCE</scope>
    <source>
        <strain evidence="19">BE330</strain>
    </source>
</reference>
<dbReference type="Pfam" id="PF17191">
    <property type="entry name" value="RecG_wedge"/>
    <property type="match status" value="1"/>
</dbReference>
<dbReference type="CDD" id="cd17992">
    <property type="entry name" value="DEXHc_RecG"/>
    <property type="match status" value="1"/>
</dbReference>
<dbReference type="SUPFAM" id="SSF50249">
    <property type="entry name" value="Nucleic acid-binding proteins"/>
    <property type="match status" value="1"/>
</dbReference>
<dbReference type="InterPro" id="IPR027417">
    <property type="entry name" value="P-loop_NTPase"/>
</dbReference>
<comment type="similarity">
    <text evidence="1 15">Belongs to the helicase family. RecG subfamily.</text>
</comment>
<evidence type="ECO:0000256" key="5">
    <source>
        <dbReference type="ARBA" id="ARBA00022801"/>
    </source>
</evidence>
<evidence type="ECO:0000256" key="4">
    <source>
        <dbReference type="ARBA" id="ARBA00022763"/>
    </source>
</evidence>
<dbReference type="PANTHER" id="PTHR47964">
    <property type="entry name" value="ATP-DEPENDENT DNA HELICASE HOMOLOG RECG, CHLOROPLASTIC"/>
    <property type="match status" value="1"/>
</dbReference>
<gene>
    <name evidence="19" type="ORF">J2Y00_002280</name>
</gene>
<dbReference type="InterPro" id="IPR047112">
    <property type="entry name" value="RecG/Mfd"/>
</dbReference>
<dbReference type="InterPro" id="IPR001650">
    <property type="entry name" value="Helicase_C-like"/>
</dbReference>
<dbReference type="PROSITE" id="PS51194">
    <property type="entry name" value="HELICASE_CTER"/>
    <property type="match status" value="1"/>
</dbReference>
<evidence type="ECO:0000256" key="13">
    <source>
        <dbReference type="ARBA" id="ARBA00034808"/>
    </source>
</evidence>
<dbReference type="InterPro" id="IPR014001">
    <property type="entry name" value="Helicase_ATP-bd"/>
</dbReference>
<evidence type="ECO:0000256" key="8">
    <source>
        <dbReference type="ARBA" id="ARBA00023125"/>
    </source>
</evidence>
<keyword evidence="7 15" id="KW-0067">ATP-binding</keyword>
<dbReference type="EC" id="5.6.2.4" evidence="13 15"/>
<dbReference type="CDD" id="cd04488">
    <property type="entry name" value="RecG_wedge_OBF"/>
    <property type="match status" value="1"/>
</dbReference>
<name>A0AAE3XFC1_9DEIO</name>
<evidence type="ECO:0000256" key="9">
    <source>
        <dbReference type="ARBA" id="ARBA00023172"/>
    </source>
</evidence>
<feature type="compositionally biased region" description="Pro residues" evidence="16">
    <location>
        <begin position="115"/>
        <end position="126"/>
    </location>
</feature>
<comment type="function">
    <text evidence="15">Plays a critical role in recombination and DNA repair. Helps process Holliday junction intermediates to mature products by catalyzing branch migration. Has replication fork regression activity, unwinds stalled or blocked replication forks to make a HJ that can be resolved. Has a DNA unwinding activity characteristic of a DNA helicase with 3'-5' polarity.</text>
</comment>
<accession>A0AAE3XFC1</accession>
<dbReference type="Pfam" id="PF00270">
    <property type="entry name" value="DEAD"/>
    <property type="match status" value="1"/>
</dbReference>
<evidence type="ECO:0000256" key="16">
    <source>
        <dbReference type="SAM" id="MobiDB-lite"/>
    </source>
</evidence>
<comment type="catalytic activity">
    <reaction evidence="12 15">
        <text>Couples ATP hydrolysis with the unwinding of duplex DNA by translocating in the 3'-5' direction.</text>
        <dbReference type="EC" id="5.6.2.4"/>
    </reaction>
</comment>
<comment type="caution">
    <text evidence="19">The sequence shown here is derived from an EMBL/GenBank/DDBJ whole genome shotgun (WGS) entry which is preliminary data.</text>
</comment>
<evidence type="ECO:0000313" key="19">
    <source>
        <dbReference type="EMBL" id="MDR6218683.1"/>
    </source>
</evidence>
<dbReference type="PROSITE" id="PS51192">
    <property type="entry name" value="HELICASE_ATP_BIND_1"/>
    <property type="match status" value="1"/>
</dbReference>
<dbReference type="InterPro" id="IPR011545">
    <property type="entry name" value="DEAD/DEAH_box_helicase_dom"/>
</dbReference>
<dbReference type="Pfam" id="PF00271">
    <property type="entry name" value="Helicase_C"/>
    <property type="match status" value="1"/>
</dbReference>
<sequence length="827" mass="91565">MANVQDMRERLRRPLEHELRTGCANRTVSGGIEKLLEHLAMPFPQVRETLRDYANLSPERREEKLRAALVLLAPEHARAAKAPTRSAPEPSVTPSLFGDVPAPRPPGRPASRPARPSPAPAAPAAPAPAAASPARTALDELLSGPRWTLDQAVADIPELRSGARKLHALGLRTVRDVLHHYPRRHEDRRVMPNIRAAEDGQKFTVLGTLISKARRSPKPGMTLTEAVIEDSFGQRVKCTWFNQPWVERQLREGARLIVTGRVKRFGSTVQVSVETFESEDQSKDSLSTGRIIGVYDTKDGTSQDFLRKVTYLAVHRTDYPDHLSSTICARWSLTTLKDALLGMHFPEDEAHLTRAMERLRFDEYLFLELRILLQGEQGVLLGKRFHAREEDIDRFERTLPFKFTGAQRRVLSEIARDMRDERQMARLVQGDVGSGKTAVAACAVYLATRDGYQGALMAPTEILARQHYANLQNYLYPLGVRVGLMIGALTPRQKAATIFAAEHGELDVIVGTQALIQDGVIFNNLGIAVVDEEHRFGVQQRRSLLKNRPDVLVMSATPIPRSLALTAYGDLELSIIDELPPGRTPIETKMIADHHRAQAYAFVMTQLNEGRQAYVVASLIEENETLADLRAATDLAEEIRTLLPDARVALLHGKMSAQEKDAIMASFKALEFNLLVSTTVIEVGVDVPNSTVMIIENAERFGLAQLHQLRGRVGRGALQSYCILVAGDTSAKTKKRLKVIENSTDGFVIAEADLKIRGPGEIRGTRQSGIPDLKLGDIVSDAEVIEQARDLAKAILSSDATLEHPKLLPLKTELQSRAAQVAYRDVI</sequence>
<dbReference type="InterPro" id="IPR012340">
    <property type="entry name" value="NA-bd_OB-fold"/>
</dbReference>
<feature type="region of interest" description="Disordered" evidence="16">
    <location>
        <begin position="78"/>
        <end position="135"/>
    </location>
</feature>
<evidence type="ECO:0000256" key="11">
    <source>
        <dbReference type="ARBA" id="ARBA00023235"/>
    </source>
</evidence>
<dbReference type="RefSeq" id="WP_309853180.1">
    <property type="nucleotide sequence ID" value="NZ_JAVDQJ010000004.1"/>
</dbReference>
<dbReference type="GO" id="GO:0043138">
    <property type="term" value="F:3'-5' DNA helicase activity"/>
    <property type="evidence" value="ECO:0007669"/>
    <property type="project" value="UniProtKB-EC"/>
</dbReference>
<dbReference type="SMART" id="SM00490">
    <property type="entry name" value="HELICc"/>
    <property type="match status" value="1"/>
</dbReference>
<evidence type="ECO:0000259" key="17">
    <source>
        <dbReference type="PROSITE" id="PS51192"/>
    </source>
</evidence>
<keyword evidence="9 15" id="KW-0233">DNA recombination</keyword>
<keyword evidence="6 15" id="KW-0347">Helicase</keyword>
<evidence type="ECO:0000256" key="10">
    <source>
        <dbReference type="ARBA" id="ARBA00023204"/>
    </source>
</evidence>